<feature type="compositionally biased region" description="Basic and acidic residues" evidence="1">
    <location>
        <begin position="328"/>
        <end position="342"/>
    </location>
</feature>
<evidence type="ECO:0000256" key="1">
    <source>
        <dbReference type="SAM" id="MobiDB-lite"/>
    </source>
</evidence>
<keyword evidence="2" id="KW-0812">Transmembrane</keyword>
<evidence type="ECO:0000256" key="2">
    <source>
        <dbReference type="SAM" id="Phobius"/>
    </source>
</evidence>
<feature type="transmembrane region" description="Helical" evidence="2">
    <location>
        <begin position="244"/>
        <end position="264"/>
    </location>
</feature>
<keyword evidence="2" id="KW-1133">Transmembrane helix</keyword>
<keyword evidence="4" id="KW-1185">Reference proteome</keyword>
<reference evidence="3" key="2">
    <citation type="submission" date="2023-06" db="EMBL/GenBank/DDBJ databases">
        <authorList>
            <consortium name="Lawrence Berkeley National Laboratory"/>
            <person name="Haridas S."/>
            <person name="Hensen N."/>
            <person name="Bonometti L."/>
            <person name="Westerberg I."/>
            <person name="Brannstrom I.O."/>
            <person name="Guillou S."/>
            <person name="Cros-Aarteil S."/>
            <person name="Calhoun S."/>
            <person name="Kuo A."/>
            <person name="Mondo S."/>
            <person name="Pangilinan J."/>
            <person name="Riley R."/>
            <person name="LaButti K."/>
            <person name="Andreopoulos B."/>
            <person name="Lipzen A."/>
            <person name="Chen C."/>
            <person name="Yanf M."/>
            <person name="Daum C."/>
            <person name="Ng V."/>
            <person name="Clum A."/>
            <person name="Steindorff A."/>
            <person name="Ohm R."/>
            <person name="Martin F."/>
            <person name="Silar P."/>
            <person name="Natvig D."/>
            <person name="Lalanne C."/>
            <person name="Gautier V."/>
            <person name="Ament-velasquez S.L."/>
            <person name="Kruys A."/>
            <person name="Hutchinson M.I."/>
            <person name="Powell A.J."/>
            <person name="Barry K."/>
            <person name="Miller A.N."/>
            <person name="Grigoriev I.V."/>
            <person name="Debuchy R."/>
            <person name="Gladieux P."/>
            <person name="Thoren M.H."/>
            <person name="Johannesson H."/>
        </authorList>
    </citation>
    <scope>NUCLEOTIDE SEQUENCE</scope>
    <source>
        <strain evidence="3">CBS 232.78</strain>
    </source>
</reference>
<dbReference type="Proteomes" id="UP001285441">
    <property type="component" value="Unassembled WGS sequence"/>
</dbReference>
<evidence type="ECO:0000313" key="3">
    <source>
        <dbReference type="EMBL" id="KAK3378424.1"/>
    </source>
</evidence>
<proteinExistence type="predicted"/>
<feature type="region of interest" description="Disordered" evidence="1">
    <location>
        <begin position="1"/>
        <end position="46"/>
    </location>
</feature>
<dbReference type="EMBL" id="JAULSW010000006">
    <property type="protein sequence ID" value="KAK3378424.1"/>
    <property type="molecule type" value="Genomic_DNA"/>
</dbReference>
<feature type="region of interest" description="Disordered" evidence="1">
    <location>
        <begin position="300"/>
        <end position="370"/>
    </location>
</feature>
<keyword evidence="2" id="KW-0472">Membrane</keyword>
<sequence>MGQLEPLMSQALGRSPYDNVFQGEGPPRSQDSTQIYDDRGRPVNPETRRINRDIIRSHNEVMLVIGVAEPERTQETEGQATARRHHEYEDQTGRNMLLVGGVLEAAGVWGINGLRHRILLYKQYAQIPFHHLYLLQKSRQSWSSYLLDGFPAYLAGNALDNGLLSTTGAFITDVIFPNHKDFPSWTGYVRGYLQMHLGIYSFLQRVGLISSAQWFPSWKFFVPGSNVSPIIVPPLPLSFTRQSIGAWLTAFAMGAAPFAAYYAYWKAQNWITRALRMKIHQYLPRPYNSAARRRIREALLPPPPAASPVSPQPNGMSSEEQPRNGGDMNRDDSTLRIREGRTQSDGVPPAGALRRQSTISARGDDFGSDDEEGDVISATLISFDVEATESTDATPGVWSAELRPNVSENSKPGTGWVPLYRENALTLLPSIMGAHTLAKFPARILTAPLQCLAWTGIAVNYLARGDGCAVDAFFDLGFGPPFFSWQRLVNIVGVELIHFIFEVEASTWTSAVSYKYLYTEEGWIKREEEGKDDEP</sequence>
<evidence type="ECO:0000313" key="4">
    <source>
        <dbReference type="Proteomes" id="UP001285441"/>
    </source>
</evidence>
<dbReference type="AlphaFoldDB" id="A0AAE0KL05"/>
<name>A0AAE0KL05_9PEZI</name>
<gene>
    <name evidence="3" type="ORF">B0H63DRAFT_479855</name>
</gene>
<protein>
    <submittedName>
        <fullName evidence="3">Uncharacterized protein</fullName>
    </submittedName>
</protein>
<reference evidence="3" key="1">
    <citation type="journal article" date="2023" name="Mol. Phylogenet. Evol.">
        <title>Genome-scale phylogeny and comparative genomics of the fungal order Sordariales.</title>
        <authorList>
            <person name="Hensen N."/>
            <person name="Bonometti L."/>
            <person name="Westerberg I."/>
            <person name="Brannstrom I.O."/>
            <person name="Guillou S."/>
            <person name="Cros-Aarteil S."/>
            <person name="Calhoun S."/>
            <person name="Haridas S."/>
            <person name="Kuo A."/>
            <person name="Mondo S."/>
            <person name="Pangilinan J."/>
            <person name="Riley R."/>
            <person name="LaButti K."/>
            <person name="Andreopoulos B."/>
            <person name="Lipzen A."/>
            <person name="Chen C."/>
            <person name="Yan M."/>
            <person name="Daum C."/>
            <person name="Ng V."/>
            <person name="Clum A."/>
            <person name="Steindorff A."/>
            <person name="Ohm R.A."/>
            <person name="Martin F."/>
            <person name="Silar P."/>
            <person name="Natvig D.O."/>
            <person name="Lalanne C."/>
            <person name="Gautier V."/>
            <person name="Ament-Velasquez S.L."/>
            <person name="Kruys A."/>
            <person name="Hutchinson M.I."/>
            <person name="Powell A.J."/>
            <person name="Barry K."/>
            <person name="Miller A.N."/>
            <person name="Grigoriev I.V."/>
            <person name="Debuchy R."/>
            <person name="Gladieux P."/>
            <person name="Hiltunen Thoren M."/>
            <person name="Johannesson H."/>
        </authorList>
    </citation>
    <scope>NUCLEOTIDE SEQUENCE</scope>
    <source>
        <strain evidence="3">CBS 232.78</strain>
    </source>
</reference>
<comment type="caution">
    <text evidence="3">The sequence shown here is derived from an EMBL/GenBank/DDBJ whole genome shotgun (WGS) entry which is preliminary data.</text>
</comment>
<organism evidence="3 4">
    <name type="scientific">Podospora didyma</name>
    <dbReference type="NCBI Taxonomy" id="330526"/>
    <lineage>
        <taxon>Eukaryota</taxon>
        <taxon>Fungi</taxon>
        <taxon>Dikarya</taxon>
        <taxon>Ascomycota</taxon>
        <taxon>Pezizomycotina</taxon>
        <taxon>Sordariomycetes</taxon>
        <taxon>Sordariomycetidae</taxon>
        <taxon>Sordariales</taxon>
        <taxon>Podosporaceae</taxon>
        <taxon>Podospora</taxon>
    </lineage>
</organism>
<accession>A0AAE0KL05</accession>
<feature type="compositionally biased region" description="Basic and acidic residues" evidence="1">
    <location>
        <begin position="36"/>
        <end position="46"/>
    </location>
</feature>